<dbReference type="EMBL" id="CP003169">
    <property type="protein sequence ID" value="AEV74782.1"/>
    <property type="molecule type" value="Genomic_DNA"/>
</dbReference>
<protein>
    <recommendedName>
        <fullName evidence="2">PknH-like extracellular domain-containing protein</fullName>
    </recommendedName>
</protein>
<reference evidence="3 4" key="1">
    <citation type="submission" date="2011-12" db="EMBL/GenBank/DDBJ databases">
        <title>Complete sequence of Mycobacterium rhodesiae NBB3.</title>
        <authorList>
            <consortium name="US DOE Joint Genome Institute"/>
            <person name="Lucas S."/>
            <person name="Han J."/>
            <person name="Lapidus A."/>
            <person name="Cheng J.-F."/>
            <person name="Goodwin L."/>
            <person name="Pitluck S."/>
            <person name="Peters L."/>
            <person name="Mikhailova N."/>
            <person name="Gu W."/>
            <person name="Detter J.C."/>
            <person name="Han C."/>
            <person name="Tapia R."/>
            <person name="Land M."/>
            <person name="Hauser L."/>
            <person name="Kyrpides N."/>
            <person name="Ivanova N."/>
            <person name="Pagani I."/>
            <person name="Mattes T."/>
            <person name="Holmes A."/>
            <person name="Rutledge P."/>
            <person name="Paulsen I."/>
            <person name="Coleman N."/>
            <person name="Woyke T."/>
        </authorList>
    </citation>
    <scope>NUCLEOTIDE SEQUENCE [LARGE SCALE GENOMIC DNA]</scope>
    <source>
        <strain evidence="3 4">NBB3</strain>
    </source>
</reference>
<keyword evidence="4" id="KW-1185">Reference proteome</keyword>
<feature type="signal peptide" evidence="1">
    <location>
        <begin position="1"/>
        <end position="25"/>
    </location>
</feature>
<dbReference type="Gene3D" id="3.40.1000.70">
    <property type="entry name" value="PknH-like extracellular domain"/>
    <property type="match status" value="1"/>
</dbReference>
<evidence type="ECO:0000259" key="2">
    <source>
        <dbReference type="Pfam" id="PF14032"/>
    </source>
</evidence>
<dbReference type="InterPro" id="IPR038232">
    <property type="entry name" value="PknH-like_Extracell_sf"/>
</dbReference>
<evidence type="ECO:0000256" key="1">
    <source>
        <dbReference type="SAM" id="SignalP"/>
    </source>
</evidence>
<dbReference type="PROSITE" id="PS51257">
    <property type="entry name" value="PROKAR_LIPOPROTEIN"/>
    <property type="match status" value="1"/>
</dbReference>
<dbReference type="Pfam" id="PF14032">
    <property type="entry name" value="PknH_C"/>
    <property type="match status" value="1"/>
</dbReference>
<feature type="chain" id="PRO_5003515814" description="PknH-like extracellular domain-containing protein" evidence="1">
    <location>
        <begin position="26"/>
        <end position="238"/>
    </location>
</feature>
<dbReference type="HOGENOM" id="CLU_1150875_0_0_11"/>
<dbReference type="KEGG" id="mrh:MycrhN_4281"/>
<dbReference type="PATRIC" id="fig|710685.3.peg.4298"/>
<proteinExistence type="predicted"/>
<keyword evidence="1" id="KW-0732">Signal</keyword>
<dbReference type="eggNOG" id="ENOG5031E9X">
    <property type="taxonomic scope" value="Bacteria"/>
</dbReference>
<accession>G8RKJ1</accession>
<feature type="domain" description="PknH-like extracellular" evidence="2">
    <location>
        <begin position="42"/>
        <end position="218"/>
    </location>
</feature>
<evidence type="ECO:0000313" key="3">
    <source>
        <dbReference type="EMBL" id="AEV74782.1"/>
    </source>
</evidence>
<evidence type="ECO:0000313" key="4">
    <source>
        <dbReference type="Proteomes" id="UP000005442"/>
    </source>
</evidence>
<name>G8RKJ1_MYCRN</name>
<dbReference type="STRING" id="710685.MycrhN_4281"/>
<dbReference type="InterPro" id="IPR026954">
    <property type="entry name" value="PknH-like_Extracell"/>
</dbReference>
<dbReference type="AlphaFoldDB" id="G8RKJ1"/>
<sequence length="238" mass="24571">MMRSTTRTAVALSACVVLAACGAPAQDARPTVRIAEAVAPSPARPLEKILPTQDELAVLGPNGMMGQFVKGGPDMLLASVGEAEAAPADCVSTTYRLQRVVYGTGPVQRVASQSWAGGSFDGPPISGFFGVVQFSSAAAAREFFAATVDKWHRCNGQTLVLNQPDHGAQETSRITDVTVDGRTVSAMVMHDSGTMTQRALGVAADCVVDVEVTDVNGLGGPHGAAGVTSLMLDKVRGS</sequence>
<organism evidence="3 4">
    <name type="scientific">Mycolicibacterium rhodesiae (strain NBB3)</name>
    <name type="common">Mycobacterium rhodesiae</name>
    <dbReference type="NCBI Taxonomy" id="710685"/>
    <lineage>
        <taxon>Bacteria</taxon>
        <taxon>Bacillati</taxon>
        <taxon>Actinomycetota</taxon>
        <taxon>Actinomycetes</taxon>
        <taxon>Mycobacteriales</taxon>
        <taxon>Mycobacteriaceae</taxon>
        <taxon>Mycolicibacterium</taxon>
    </lineage>
</organism>
<gene>
    <name evidence="3" type="ordered locus">MycrhN_4281</name>
</gene>
<dbReference type="Proteomes" id="UP000005442">
    <property type="component" value="Chromosome"/>
</dbReference>